<proteinExistence type="predicted"/>
<evidence type="ECO:0000313" key="1">
    <source>
        <dbReference type="EMBL" id="MBM9620986.1"/>
    </source>
</evidence>
<gene>
    <name evidence="1" type="ORF">JE024_20035</name>
</gene>
<organism evidence="1 2">
    <name type="scientific">Streptomyces zhihengii</name>
    <dbReference type="NCBI Taxonomy" id="1818004"/>
    <lineage>
        <taxon>Bacteria</taxon>
        <taxon>Bacillati</taxon>
        <taxon>Actinomycetota</taxon>
        <taxon>Actinomycetes</taxon>
        <taxon>Kitasatosporales</taxon>
        <taxon>Streptomycetaceae</taxon>
        <taxon>Streptomyces</taxon>
    </lineage>
</organism>
<evidence type="ECO:0000313" key="2">
    <source>
        <dbReference type="Proteomes" id="UP000664109"/>
    </source>
</evidence>
<comment type="caution">
    <text evidence="1">The sequence shown here is derived from an EMBL/GenBank/DDBJ whole genome shotgun (WGS) entry which is preliminary data.</text>
</comment>
<dbReference type="Proteomes" id="UP000664109">
    <property type="component" value="Unassembled WGS sequence"/>
</dbReference>
<protein>
    <submittedName>
        <fullName evidence="1">Uncharacterized protein</fullName>
    </submittedName>
</protein>
<sequence>MTASDAGEVDALVRAARDMLRRGSPVDAFVGLVPAAGARGALVAVREALGMSRAEAGEPWWFGGVEDLEAGEERFAGELLEAHGAFDVPRAVSARGAEARRWMEAAMRASGGIASGRAVGVIRALKAGWLDKAFVGLAAVGPRSGGDAAVFWRSLVAAGELLVEDGADVGEALERCRRGA</sequence>
<name>A0ABS2UTV0_9ACTN</name>
<dbReference type="EMBL" id="JAFEJA010000001">
    <property type="protein sequence ID" value="MBM9620986.1"/>
    <property type="molecule type" value="Genomic_DNA"/>
</dbReference>
<dbReference type="RefSeq" id="WP_205374896.1">
    <property type="nucleotide sequence ID" value="NZ_JAFEJA010000001.1"/>
</dbReference>
<reference evidence="1 2" key="1">
    <citation type="journal article" date="2016" name="Arch. Microbiol.">
        <title>Streptomyces zhihengii sp. nov., isolated from rhizospheric soil of Psammosilene tunicoides.</title>
        <authorList>
            <person name="Huang M.J."/>
            <person name="Fei J.J."/>
            <person name="Salam N."/>
            <person name="Kim C.J."/>
            <person name="Hozzein W.N."/>
            <person name="Xiao M."/>
            <person name="Huang H.Q."/>
            <person name="Li W.J."/>
        </authorList>
    </citation>
    <scope>NUCLEOTIDE SEQUENCE [LARGE SCALE GENOMIC DNA]</scope>
    <source>
        <strain evidence="1 2">YIM T102</strain>
    </source>
</reference>
<accession>A0ABS2UTV0</accession>
<keyword evidence="2" id="KW-1185">Reference proteome</keyword>